<dbReference type="InterPro" id="IPR029057">
    <property type="entry name" value="PRTase-like"/>
</dbReference>
<dbReference type="GO" id="GO:0000310">
    <property type="term" value="F:xanthine phosphoribosyltransferase activity"/>
    <property type="evidence" value="ECO:0007669"/>
    <property type="project" value="UniProtKB-UniRule"/>
</dbReference>
<feature type="binding site" evidence="5">
    <location>
        <position position="156"/>
    </location>
    <ligand>
        <name>xanthine</name>
        <dbReference type="ChEBI" id="CHEBI:17712"/>
    </ligand>
</feature>
<accession>A0A9Q4B1H9</accession>
<dbReference type="PANTHER" id="PTHR43864">
    <property type="entry name" value="HYPOXANTHINE/GUANINE PHOSPHORIBOSYLTRANSFERASE"/>
    <property type="match status" value="1"/>
</dbReference>
<dbReference type="GO" id="GO:0005737">
    <property type="term" value="C:cytoplasm"/>
    <property type="evidence" value="ECO:0007669"/>
    <property type="project" value="UniProtKB-SubCell"/>
</dbReference>
<protein>
    <recommendedName>
        <fullName evidence="5 6">Xanthine phosphoribosyltransferase</fullName>
        <shortName evidence="5">XPRTase</shortName>
        <ecNumber evidence="5 6">2.4.2.22</ecNumber>
    </recommendedName>
</protein>
<organism evidence="8 9">
    <name type="scientific">Salipaludibacillus agaradhaerens</name>
    <name type="common">Bacillus agaradhaerens</name>
    <dbReference type="NCBI Taxonomy" id="76935"/>
    <lineage>
        <taxon>Bacteria</taxon>
        <taxon>Bacillati</taxon>
        <taxon>Bacillota</taxon>
        <taxon>Bacilli</taxon>
        <taxon>Bacillales</taxon>
        <taxon>Bacillaceae</taxon>
    </lineage>
</organism>
<keyword evidence="4 5" id="KW-0660">Purine salvage</keyword>
<proteinExistence type="inferred from homology"/>
<comment type="function">
    <text evidence="5">Converts the preformed base xanthine, a product of nucleic acid breakdown, to xanthosine 5'-monophosphate (XMP), so it can be reused for RNA or DNA synthesis.</text>
</comment>
<feature type="binding site" evidence="5">
    <location>
        <begin position="128"/>
        <end position="132"/>
    </location>
    <ligand>
        <name>5-phospho-alpha-D-ribose 1-diphosphate</name>
        <dbReference type="ChEBI" id="CHEBI:58017"/>
    </ligand>
</feature>
<dbReference type="InterPro" id="IPR010079">
    <property type="entry name" value="Xanthine_PRibTrfase"/>
</dbReference>
<evidence type="ECO:0000256" key="2">
    <source>
        <dbReference type="ARBA" id="ARBA00022676"/>
    </source>
</evidence>
<keyword evidence="1 5" id="KW-0963">Cytoplasm</keyword>
<reference evidence="8" key="1">
    <citation type="submission" date="2020-06" db="EMBL/GenBank/DDBJ databases">
        <title>Insight into the genomes of haloalkaliphilic bacilli from Kenyan soda lakes.</title>
        <authorList>
            <person name="Mwirichia R."/>
            <person name="Villamizar G.C."/>
            <person name="Poehlein A."/>
            <person name="Mugweru J."/>
            <person name="Kipnyargis A."/>
            <person name="Kiplimo D."/>
            <person name="Orwa P."/>
            <person name="Daniel R."/>
        </authorList>
    </citation>
    <scope>NUCLEOTIDE SEQUENCE</scope>
    <source>
        <strain evidence="8">B1096_S55</strain>
    </source>
</reference>
<dbReference type="AlphaFoldDB" id="A0A9Q4B1H9"/>
<dbReference type="PANTHER" id="PTHR43864:SF1">
    <property type="entry name" value="XANTHINE PHOSPHORIBOSYLTRANSFERASE"/>
    <property type="match status" value="1"/>
</dbReference>
<sequence length="194" mass="21363">MKRLYETILTEGTVINDNVLKVDSFLNHGINPHLMKEIGEEFADRFKDENITKILTLESSGIAPALMTSLVIGCELVFARKRQSLTMIDNLISTTVESYTKKQKNTISVSGDLIKPHDSLLIIDDFLANGQAAKGLIDIAQQAGSSIVGIGIVIEKSFQPGRSELEKQGIRVESLARIASLTNNQVQFEEKTCL</sequence>
<evidence type="ECO:0000256" key="4">
    <source>
        <dbReference type="ARBA" id="ARBA00022726"/>
    </source>
</evidence>
<evidence type="ECO:0000256" key="6">
    <source>
        <dbReference type="NCBIfam" id="TIGR01744"/>
    </source>
</evidence>
<dbReference type="HAMAP" id="MF_01184">
    <property type="entry name" value="XPRTase"/>
    <property type="match status" value="1"/>
</dbReference>
<dbReference type="GO" id="GO:0032265">
    <property type="term" value="P:XMP salvage"/>
    <property type="evidence" value="ECO:0007669"/>
    <property type="project" value="UniProtKB-UniRule"/>
</dbReference>
<feature type="binding site" evidence="5">
    <location>
        <position position="20"/>
    </location>
    <ligand>
        <name>xanthine</name>
        <dbReference type="ChEBI" id="CHEBI:17712"/>
    </ligand>
</feature>
<comment type="caution">
    <text evidence="8">The sequence shown here is derived from an EMBL/GenBank/DDBJ whole genome shotgun (WGS) entry which is preliminary data.</text>
</comment>
<dbReference type="EC" id="2.4.2.22" evidence="5 6"/>
<dbReference type="GO" id="GO:0046110">
    <property type="term" value="P:xanthine metabolic process"/>
    <property type="evidence" value="ECO:0007669"/>
    <property type="project" value="UniProtKB-UniRule"/>
</dbReference>
<comment type="subunit">
    <text evidence="5">Homodimer.</text>
</comment>
<evidence type="ECO:0000259" key="7">
    <source>
        <dbReference type="Pfam" id="PF00156"/>
    </source>
</evidence>
<keyword evidence="2 5" id="KW-0328">Glycosyltransferase</keyword>
<comment type="pathway">
    <text evidence="5">Purine metabolism; XMP biosynthesis via salvage pathway; XMP from xanthine: step 1/1.</text>
</comment>
<dbReference type="InterPro" id="IPR050118">
    <property type="entry name" value="Pur/Pyrimidine_PRTase"/>
</dbReference>
<comment type="catalytic activity">
    <reaction evidence="5">
        <text>XMP + diphosphate = xanthine + 5-phospho-alpha-D-ribose 1-diphosphate</text>
        <dbReference type="Rhea" id="RHEA:10800"/>
        <dbReference type="ChEBI" id="CHEBI:17712"/>
        <dbReference type="ChEBI" id="CHEBI:33019"/>
        <dbReference type="ChEBI" id="CHEBI:57464"/>
        <dbReference type="ChEBI" id="CHEBI:58017"/>
        <dbReference type="EC" id="2.4.2.22"/>
    </reaction>
</comment>
<dbReference type="NCBIfam" id="TIGR01744">
    <property type="entry name" value="XPRTase"/>
    <property type="match status" value="1"/>
</dbReference>
<dbReference type="CDD" id="cd06223">
    <property type="entry name" value="PRTases_typeI"/>
    <property type="match status" value="1"/>
</dbReference>
<evidence type="ECO:0000313" key="8">
    <source>
        <dbReference type="EMBL" id="MCR6096609.1"/>
    </source>
</evidence>
<dbReference type="SUPFAM" id="SSF53271">
    <property type="entry name" value="PRTase-like"/>
    <property type="match status" value="1"/>
</dbReference>
<feature type="binding site" evidence="5">
    <location>
        <position position="27"/>
    </location>
    <ligand>
        <name>xanthine</name>
        <dbReference type="ChEBI" id="CHEBI:17712"/>
    </ligand>
</feature>
<dbReference type="InterPro" id="IPR000836">
    <property type="entry name" value="PRTase_dom"/>
</dbReference>
<comment type="subcellular location">
    <subcellularLocation>
        <location evidence="5">Cytoplasm</location>
    </subcellularLocation>
</comment>
<dbReference type="Pfam" id="PF00156">
    <property type="entry name" value="Pribosyltran"/>
    <property type="match status" value="1"/>
</dbReference>
<keyword evidence="9" id="KW-1185">Reference proteome</keyword>
<name>A0A9Q4B1H9_SALAG</name>
<dbReference type="RefSeq" id="WP_257821172.1">
    <property type="nucleotide sequence ID" value="NZ_JABXYM010000001.1"/>
</dbReference>
<dbReference type="EMBL" id="JABXYM010000001">
    <property type="protein sequence ID" value="MCR6096609.1"/>
    <property type="molecule type" value="Genomic_DNA"/>
</dbReference>
<keyword evidence="3 5" id="KW-0808">Transferase</keyword>
<evidence type="ECO:0000313" key="9">
    <source>
        <dbReference type="Proteomes" id="UP001057753"/>
    </source>
</evidence>
<gene>
    <name evidence="5" type="primary">xpt</name>
    <name evidence="8" type="ORF">HXA33_08575</name>
</gene>
<dbReference type="Gene3D" id="3.40.50.2020">
    <property type="match status" value="1"/>
</dbReference>
<evidence type="ECO:0000256" key="5">
    <source>
        <dbReference type="HAMAP-Rule" id="MF_01184"/>
    </source>
</evidence>
<dbReference type="GO" id="GO:0006166">
    <property type="term" value="P:purine ribonucleoside salvage"/>
    <property type="evidence" value="ECO:0007669"/>
    <property type="project" value="UniProtKB-KW"/>
</dbReference>
<dbReference type="NCBIfam" id="NF006671">
    <property type="entry name" value="PRK09219.1"/>
    <property type="match status" value="1"/>
</dbReference>
<evidence type="ECO:0000256" key="3">
    <source>
        <dbReference type="ARBA" id="ARBA00022679"/>
    </source>
</evidence>
<evidence type="ECO:0000256" key="1">
    <source>
        <dbReference type="ARBA" id="ARBA00022490"/>
    </source>
</evidence>
<dbReference type="Proteomes" id="UP001057753">
    <property type="component" value="Unassembled WGS sequence"/>
</dbReference>
<feature type="domain" description="Phosphoribosyltransferase" evidence="7">
    <location>
        <begin position="31"/>
        <end position="157"/>
    </location>
</feature>
<comment type="similarity">
    <text evidence="5">Belongs to the purine/pyrimidine phosphoribosyltransferase family. Xpt subfamily.</text>
</comment>